<reference evidence="7 8" key="1">
    <citation type="submission" date="2016-03" db="EMBL/GenBank/DDBJ databases">
        <title>Choanephora cucurbitarum.</title>
        <authorList>
            <person name="Min B."/>
            <person name="Park H."/>
            <person name="Park J.-H."/>
            <person name="Shin H.-D."/>
            <person name="Choi I.-G."/>
        </authorList>
    </citation>
    <scope>NUCLEOTIDE SEQUENCE [LARGE SCALE GENOMIC DNA]</scope>
    <source>
        <strain evidence="7 8">KUS-F28377</strain>
    </source>
</reference>
<feature type="DNA-binding region" description="HMG box" evidence="4">
    <location>
        <begin position="63"/>
        <end position="131"/>
    </location>
</feature>
<dbReference type="AlphaFoldDB" id="A0A1C7N8Y8"/>
<dbReference type="PANTHER" id="PTHR48112">
    <property type="entry name" value="HIGH MOBILITY GROUP PROTEIN DSP1"/>
    <property type="match status" value="1"/>
</dbReference>
<keyword evidence="2 4" id="KW-0539">Nucleus</keyword>
<proteinExistence type="inferred from homology"/>
<evidence type="ECO:0000256" key="3">
    <source>
        <dbReference type="ARBA" id="ARBA00043963"/>
    </source>
</evidence>
<dbReference type="PRINTS" id="PR00886">
    <property type="entry name" value="HIGHMOBLTY12"/>
</dbReference>
<feature type="region of interest" description="Disordered" evidence="5">
    <location>
        <begin position="40"/>
        <end position="69"/>
    </location>
</feature>
<dbReference type="SMART" id="SM00398">
    <property type="entry name" value="HMG"/>
    <property type="match status" value="1"/>
</dbReference>
<comment type="caution">
    <text evidence="7">The sequence shown here is derived from an EMBL/GenBank/DDBJ whole genome shotgun (WGS) entry which is preliminary data.</text>
</comment>
<gene>
    <name evidence="7" type="primary">NHP1</name>
    <name evidence="7" type="ORF">A0J61_06376</name>
</gene>
<evidence type="ECO:0000256" key="2">
    <source>
        <dbReference type="ARBA" id="ARBA00023242"/>
    </source>
</evidence>
<feature type="compositionally biased region" description="Basic and acidic residues" evidence="5">
    <location>
        <begin position="154"/>
        <end position="204"/>
    </location>
</feature>
<dbReference type="InterPro" id="IPR036910">
    <property type="entry name" value="HMG_box_dom_sf"/>
</dbReference>
<evidence type="ECO:0000313" key="8">
    <source>
        <dbReference type="Proteomes" id="UP000093000"/>
    </source>
</evidence>
<organism evidence="7 8">
    <name type="scientific">Choanephora cucurbitarum</name>
    <dbReference type="NCBI Taxonomy" id="101091"/>
    <lineage>
        <taxon>Eukaryota</taxon>
        <taxon>Fungi</taxon>
        <taxon>Fungi incertae sedis</taxon>
        <taxon>Mucoromycota</taxon>
        <taxon>Mucoromycotina</taxon>
        <taxon>Mucoromycetes</taxon>
        <taxon>Mucorales</taxon>
        <taxon>Mucorineae</taxon>
        <taxon>Choanephoraceae</taxon>
        <taxon>Choanephoroideae</taxon>
        <taxon>Choanephora</taxon>
    </lineage>
</organism>
<dbReference type="InterPro" id="IPR009071">
    <property type="entry name" value="HMG_box_dom"/>
</dbReference>
<dbReference type="Gene3D" id="1.10.30.10">
    <property type="entry name" value="High mobility group box domain"/>
    <property type="match status" value="1"/>
</dbReference>
<evidence type="ECO:0000256" key="4">
    <source>
        <dbReference type="PROSITE-ProRule" id="PRU00267"/>
    </source>
</evidence>
<dbReference type="OrthoDB" id="1919336at2759"/>
<keyword evidence="1 4" id="KW-0238">DNA-binding</keyword>
<dbReference type="InParanoid" id="A0A1C7N8Y8"/>
<evidence type="ECO:0000259" key="6">
    <source>
        <dbReference type="PROSITE" id="PS50118"/>
    </source>
</evidence>
<keyword evidence="8" id="KW-1185">Reference proteome</keyword>
<feature type="compositionally biased region" description="Basic and acidic residues" evidence="5">
    <location>
        <begin position="104"/>
        <end position="131"/>
    </location>
</feature>
<protein>
    <submittedName>
        <fullName evidence="7">High mobility group NHP1</fullName>
    </submittedName>
</protein>
<dbReference type="PROSITE" id="PS50118">
    <property type="entry name" value="HMG_BOX_2"/>
    <property type="match status" value="1"/>
</dbReference>
<evidence type="ECO:0000313" key="7">
    <source>
        <dbReference type="EMBL" id="OBZ85570.1"/>
    </source>
</evidence>
<dbReference type="EMBL" id="LUGH01000382">
    <property type="protein sequence ID" value="OBZ85570.1"/>
    <property type="molecule type" value="Genomic_DNA"/>
</dbReference>
<comment type="similarity">
    <text evidence="3">Belongs to the NHP6 family.</text>
</comment>
<feature type="region of interest" description="Disordered" evidence="5">
    <location>
        <begin position="104"/>
        <end position="211"/>
    </location>
</feature>
<dbReference type="STRING" id="101091.A0A1C7N8Y8"/>
<dbReference type="InterPro" id="IPR050342">
    <property type="entry name" value="HMGB"/>
</dbReference>
<feature type="domain" description="HMG box" evidence="6">
    <location>
        <begin position="63"/>
        <end position="131"/>
    </location>
</feature>
<evidence type="ECO:0000256" key="1">
    <source>
        <dbReference type="ARBA" id="ARBA00023125"/>
    </source>
</evidence>
<name>A0A1C7N8Y8_9FUNG</name>
<dbReference type="GO" id="GO:0005634">
    <property type="term" value="C:nucleus"/>
    <property type="evidence" value="ECO:0007669"/>
    <property type="project" value="UniProtKB-UniRule"/>
</dbReference>
<dbReference type="SUPFAM" id="SSF47095">
    <property type="entry name" value="HMG-box"/>
    <property type="match status" value="1"/>
</dbReference>
<feature type="compositionally biased region" description="Basic and acidic residues" evidence="5">
    <location>
        <begin position="47"/>
        <end position="62"/>
    </location>
</feature>
<dbReference type="PANTHER" id="PTHR48112:SF22">
    <property type="entry name" value="MITOCHONDRIAL TRANSCRIPTION FACTOR A, ISOFORM B"/>
    <property type="match status" value="1"/>
</dbReference>
<accession>A0A1C7N8Y8</accession>
<sequence>MVDNKSNDRTRAAAIIKELTKNLHDFSEVLLKLATEKETVAPAKAEAPVEQKKKKEKKDPNAPKRNLSSYMIYSQEIRPDIVARNPELKAIDIAKLIGEMWNKLSDKEKQPYVKKAEDEKARFDKENEKYKASLGEPVPATPAKRKASSSSSSEPKKSKKSTESEKPIKSEPERAVKVEKVEKKKSKKADSKKSESKGDSSDAKKKAKKNK</sequence>
<dbReference type="FunFam" id="1.10.30.10:FF:000016">
    <property type="entry name" value="FACT complex subunit SSRP1"/>
    <property type="match status" value="1"/>
</dbReference>
<evidence type="ECO:0000256" key="5">
    <source>
        <dbReference type="SAM" id="MobiDB-lite"/>
    </source>
</evidence>
<dbReference type="Pfam" id="PF00505">
    <property type="entry name" value="HMG_box"/>
    <property type="match status" value="1"/>
</dbReference>
<dbReference type="Proteomes" id="UP000093000">
    <property type="component" value="Unassembled WGS sequence"/>
</dbReference>
<dbReference type="GO" id="GO:0003677">
    <property type="term" value="F:DNA binding"/>
    <property type="evidence" value="ECO:0007669"/>
    <property type="project" value="UniProtKB-UniRule"/>
</dbReference>